<evidence type="ECO:0000313" key="2">
    <source>
        <dbReference type="Proteomes" id="UP000434209"/>
    </source>
</evidence>
<reference evidence="1 2" key="1">
    <citation type="submission" date="2019-12" db="EMBL/GenBank/DDBJ databases">
        <title>Paraburkholderia acidiphila 7Q-K02 sp. nov and Paraburkholderia acidisoli DHF22 sp. nov., two strains isolated from forest soil.</title>
        <authorList>
            <person name="Gao Z."/>
            <person name="Qiu L."/>
        </authorList>
    </citation>
    <scope>NUCLEOTIDE SEQUENCE [LARGE SCALE GENOMIC DNA]</scope>
    <source>
        <strain evidence="1 2">7Q-K02</strain>
    </source>
</reference>
<accession>A0A7Z2G8U0</accession>
<name>A0A7Z2G8U0_9BURK</name>
<sequence>MNCDALPILIRREHMRSIDTEQAVLLVGVELSDALLTLLARVSESTAEAVAIAQLHDGYCNTLIASIDGSAWRRYG</sequence>
<dbReference type="EMBL" id="CP046910">
    <property type="protein sequence ID" value="QGZ57179.1"/>
    <property type="molecule type" value="Genomic_DNA"/>
</dbReference>
<dbReference type="KEGG" id="pacp:FAZ97_19830"/>
<keyword evidence="2" id="KW-1185">Reference proteome</keyword>
<evidence type="ECO:0000313" key="1">
    <source>
        <dbReference type="EMBL" id="QGZ57179.1"/>
    </source>
</evidence>
<protein>
    <submittedName>
        <fullName evidence="1">Uncharacterized protein</fullName>
    </submittedName>
</protein>
<gene>
    <name evidence="1" type="ORF">FAZ97_19830</name>
</gene>
<dbReference type="RefSeq" id="WP_158760127.1">
    <property type="nucleotide sequence ID" value="NZ_CP046910.1"/>
</dbReference>
<dbReference type="AlphaFoldDB" id="A0A7Z2G8U0"/>
<dbReference type="Proteomes" id="UP000434209">
    <property type="component" value="Chromosome 2"/>
</dbReference>
<proteinExistence type="predicted"/>
<organism evidence="1 2">
    <name type="scientific">Paraburkholderia acidiphila</name>
    <dbReference type="NCBI Taxonomy" id="2571747"/>
    <lineage>
        <taxon>Bacteria</taxon>
        <taxon>Pseudomonadati</taxon>
        <taxon>Pseudomonadota</taxon>
        <taxon>Betaproteobacteria</taxon>
        <taxon>Burkholderiales</taxon>
        <taxon>Burkholderiaceae</taxon>
        <taxon>Paraburkholderia</taxon>
    </lineage>
</organism>